<dbReference type="GO" id="GO:0006508">
    <property type="term" value="P:proteolysis"/>
    <property type="evidence" value="ECO:0007669"/>
    <property type="project" value="InterPro"/>
</dbReference>
<evidence type="ECO:0000256" key="1">
    <source>
        <dbReference type="ARBA" id="ARBA00022729"/>
    </source>
</evidence>
<feature type="signal peptide" evidence="2">
    <location>
        <begin position="1"/>
        <end position="16"/>
    </location>
</feature>
<dbReference type="OrthoDB" id="449091at2759"/>
<accession>A0A8H6TVU6</accession>
<dbReference type="Gene3D" id="3.40.50.1820">
    <property type="entry name" value="alpha/beta hydrolase"/>
    <property type="match status" value="1"/>
</dbReference>
<organism evidence="4 5">
    <name type="scientific">Mycena chlorophos</name>
    <name type="common">Agaric fungus</name>
    <name type="synonym">Agaricus chlorophos</name>
    <dbReference type="NCBI Taxonomy" id="658473"/>
    <lineage>
        <taxon>Eukaryota</taxon>
        <taxon>Fungi</taxon>
        <taxon>Dikarya</taxon>
        <taxon>Basidiomycota</taxon>
        <taxon>Agaricomycotina</taxon>
        <taxon>Agaricomycetes</taxon>
        <taxon>Agaricomycetidae</taxon>
        <taxon>Agaricales</taxon>
        <taxon>Marasmiineae</taxon>
        <taxon>Mycenaceae</taxon>
        <taxon>Mycena</taxon>
    </lineage>
</organism>
<feature type="domain" description="Peptidase S9 prolyl oligopeptidase catalytic" evidence="3">
    <location>
        <begin position="511"/>
        <end position="565"/>
    </location>
</feature>
<comment type="caution">
    <text evidence="4">The sequence shown here is derived from an EMBL/GenBank/DDBJ whole genome shotgun (WGS) entry which is preliminary data.</text>
</comment>
<dbReference type="InterPro" id="IPR029058">
    <property type="entry name" value="AB_hydrolase_fold"/>
</dbReference>
<evidence type="ECO:0000259" key="3">
    <source>
        <dbReference type="Pfam" id="PF00326"/>
    </source>
</evidence>
<dbReference type="InterPro" id="IPR050955">
    <property type="entry name" value="Plant_Biomass_Hydrol_Est"/>
</dbReference>
<sequence>MRATLFLACLCSRVSAMSPQTILALGNSWKLDLSRSWDVLGPFPIHAREQHFLSPSFPINISEPLDLKKTYPSAYADNGTVGWSKTEATAEGDLQVSFPDVRWSALRATEGWSALQHHAVAHTTITVFPPTGSTDESPPRLLVQLIQGAYIAILDLELSTSPQWHAGNIYDMERTLPRAIELPTAPSTTSPTTYHVFLCADYEIRLFGDPQSGLPVQQIKLTVDIESIVSGVLLEPTQNVACDFLDGRPFGDALGIGLRSLGGWWTVSTAKAENLALELVRPILIAPSQTRIVPLRILEGQYTGSAVEIVLNLSSRDGQKAEVTTSLPINQLPAEAAIISASYFAAGVPTNFVAVSPIHDNDGPPILALHGAGVDIISNSFWPEALPRQQTRWIVVPTGRTPWGLDWHGPSAKEAWSSVDALVSILRARQPSIHLEEQTPVLLIGHSNGGQGAWYLASRFPDRVLGVLPAAAYIKSQAYVALSMSRSAHFIDPAVRAILETSLTPDDDDLFLSNLVDTPLLAIHGGADENVPVWHSREAVGVLKAWNNEANATFREPPGKGHWYPGILDNDATQSFVDQVFASEPRPRSNTFTLTVAIPSESGSLHGFKIERLRTPGRLARLTVLVQDEDVFKISTTNVQRFSMQASARSLVIDGQIIDVDLGLHGPIFFERQARKSSWKLADDLRAAVAQPSGRIQSFLSSPAPFRILVLDSANSQHLLLALRIAHDLHAYHRLDSEIVLLEEHPHNAPEGNVLVIGDTSSPALGELLKNSPTPFRVTTQQQRWHIEIQDSVLDAAGLGILFLHPHPRNSIGQMLFLLGTDGPGLERAARLFPIRTGVTVPDWIITSSRADEMGAGGIIGAGVYGNNWTFNDVMSWLY</sequence>
<gene>
    <name evidence="4" type="ORF">HMN09_00046300</name>
</gene>
<protein>
    <recommendedName>
        <fullName evidence="3">Peptidase S9 prolyl oligopeptidase catalytic domain-containing protein</fullName>
    </recommendedName>
</protein>
<dbReference type="PANTHER" id="PTHR43037">
    <property type="entry name" value="UNNAMED PRODUCT-RELATED"/>
    <property type="match status" value="1"/>
</dbReference>
<proteinExistence type="predicted"/>
<feature type="chain" id="PRO_5034292794" description="Peptidase S9 prolyl oligopeptidase catalytic domain-containing protein" evidence="2">
    <location>
        <begin position="17"/>
        <end position="879"/>
    </location>
</feature>
<dbReference type="Proteomes" id="UP000613580">
    <property type="component" value="Unassembled WGS sequence"/>
</dbReference>
<keyword evidence="5" id="KW-1185">Reference proteome</keyword>
<dbReference type="GO" id="GO:0008236">
    <property type="term" value="F:serine-type peptidase activity"/>
    <property type="evidence" value="ECO:0007669"/>
    <property type="project" value="InterPro"/>
</dbReference>
<evidence type="ECO:0000313" key="5">
    <source>
        <dbReference type="Proteomes" id="UP000613580"/>
    </source>
</evidence>
<dbReference type="Pfam" id="PF00326">
    <property type="entry name" value="Peptidase_S9"/>
    <property type="match status" value="1"/>
</dbReference>
<reference evidence="4" key="1">
    <citation type="submission" date="2020-05" db="EMBL/GenBank/DDBJ databases">
        <title>Mycena genomes resolve the evolution of fungal bioluminescence.</title>
        <authorList>
            <person name="Tsai I.J."/>
        </authorList>
    </citation>
    <scope>NUCLEOTIDE SEQUENCE</scope>
    <source>
        <strain evidence="4">110903Hualien_Pintung</strain>
    </source>
</reference>
<dbReference type="PANTHER" id="PTHR43037:SF4">
    <property type="entry name" value="PEPTIDASE S9 PROLYL OLIGOPEPTIDASE CATALYTIC DOMAIN-CONTAINING PROTEIN"/>
    <property type="match status" value="1"/>
</dbReference>
<name>A0A8H6TVU6_MYCCL</name>
<dbReference type="EMBL" id="JACAZE010000001">
    <property type="protein sequence ID" value="KAF7322675.1"/>
    <property type="molecule type" value="Genomic_DNA"/>
</dbReference>
<evidence type="ECO:0000256" key="2">
    <source>
        <dbReference type="SAM" id="SignalP"/>
    </source>
</evidence>
<evidence type="ECO:0000313" key="4">
    <source>
        <dbReference type="EMBL" id="KAF7322675.1"/>
    </source>
</evidence>
<dbReference type="InterPro" id="IPR001375">
    <property type="entry name" value="Peptidase_S9_cat"/>
</dbReference>
<dbReference type="AlphaFoldDB" id="A0A8H6TVU6"/>
<keyword evidence="1 2" id="KW-0732">Signal</keyword>
<dbReference type="SUPFAM" id="SSF53474">
    <property type="entry name" value="alpha/beta-Hydrolases"/>
    <property type="match status" value="1"/>
</dbReference>